<keyword evidence="3" id="KW-1185">Reference proteome</keyword>
<evidence type="ECO:0000313" key="2">
    <source>
        <dbReference type="EMBL" id="KZT26335.1"/>
    </source>
</evidence>
<dbReference type="OrthoDB" id="2279611at2759"/>
<gene>
    <name evidence="2" type="ORF">NEOLEDRAFT_1162345</name>
</gene>
<proteinExistence type="predicted"/>
<organism evidence="2 3">
    <name type="scientific">Neolentinus lepideus HHB14362 ss-1</name>
    <dbReference type="NCBI Taxonomy" id="1314782"/>
    <lineage>
        <taxon>Eukaryota</taxon>
        <taxon>Fungi</taxon>
        <taxon>Dikarya</taxon>
        <taxon>Basidiomycota</taxon>
        <taxon>Agaricomycotina</taxon>
        <taxon>Agaricomycetes</taxon>
        <taxon>Gloeophyllales</taxon>
        <taxon>Gloeophyllaceae</taxon>
        <taxon>Neolentinus</taxon>
    </lineage>
</organism>
<keyword evidence="1" id="KW-0472">Membrane</keyword>
<feature type="transmembrane region" description="Helical" evidence="1">
    <location>
        <begin position="51"/>
        <end position="69"/>
    </location>
</feature>
<feature type="transmembrane region" description="Helical" evidence="1">
    <location>
        <begin position="81"/>
        <end position="100"/>
    </location>
</feature>
<accession>A0A165T9A3</accession>
<feature type="transmembrane region" description="Helical" evidence="1">
    <location>
        <begin position="190"/>
        <end position="208"/>
    </location>
</feature>
<reference evidence="2 3" key="1">
    <citation type="journal article" date="2016" name="Mol. Biol. Evol.">
        <title>Comparative Genomics of Early-Diverging Mushroom-Forming Fungi Provides Insights into the Origins of Lignocellulose Decay Capabilities.</title>
        <authorList>
            <person name="Nagy L.G."/>
            <person name="Riley R."/>
            <person name="Tritt A."/>
            <person name="Adam C."/>
            <person name="Daum C."/>
            <person name="Floudas D."/>
            <person name="Sun H."/>
            <person name="Yadav J.S."/>
            <person name="Pangilinan J."/>
            <person name="Larsson K.H."/>
            <person name="Matsuura K."/>
            <person name="Barry K."/>
            <person name="Labutti K."/>
            <person name="Kuo R."/>
            <person name="Ohm R.A."/>
            <person name="Bhattacharya S.S."/>
            <person name="Shirouzu T."/>
            <person name="Yoshinaga Y."/>
            <person name="Martin F.M."/>
            <person name="Grigoriev I.V."/>
            <person name="Hibbett D.S."/>
        </authorList>
    </citation>
    <scope>NUCLEOTIDE SEQUENCE [LARGE SCALE GENOMIC DNA]</scope>
    <source>
        <strain evidence="2 3">HHB14362 ss-1</strain>
    </source>
</reference>
<keyword evidence="1" id="KW-0812">Transmembrane</keyword>
<dbReference type="Proteomes" id="UP000076761">
    <property type="component" value="Unassembled WGS sequence"/>
</dbReference>
<feature type="transmembrane region" description="Helical" evidence="1">
    <location>
        <begin position="7"/>
        <end position="31"/>
    </location>
</feature>
<dbReference type="STRING" id="1314782.A0A165T9A3"/>
<dbReference type="EMBL" id="KV425567">
    <property type="protein sequence ID" value="KZT26335.1"/>
    <property type="molecule type" value="Genomic_DNA"/>
</dbReference>
<name>A0A165T9A3_9AGAM</name>
<dbReference type="AlphaFoldDB" id="A0A165T9A3"/>
<evidence type="ECO:0000313" key="3">
    <source>
        <dbReference type="Proteomes" id="UP000076761"/>
    </source>
</evidence>
<sequence>MNSKKLVGVWAFFDFCLLVSGVIALAFSIVWRAPNLLLNLVFRPGDLTAGTVLGVSLLITFAFSIGAIVQRNHVTMGLVILNWLLVLDAIAVAVVGTFIWEYTLQERANYHAVYLEQSDATVIAIQDKLSCCGYFNGTDHVVLGGNFCQNQTFVDSFLKLDNTTGDWTGACVGPITAFADASLNQAFTTVYGFMAAVLCLLLASLCVIKKRQEEERFKKIDAKRGGRGFV</sequence>
<dbReference type="InParanoid" id="A0A165T9A3"/>
<keyword evidence="1" id="KW-1133">Transmembrane helix</keyword>
<evidence type="ECO:0000256" key="1">
    <source>
        <dbReference type="SAM" id="Phobius"/>
    </source>
</evidence>
<protein>
    <submittedName>
        <fullName evidence="2">Tetraspanin Pls1 family</fullName>
    </submittedName>
</protein>